<feature type="transmembrane region" description="Helical" evidence="1">
    <location>
        <begin position="132"/>
        <end position="148"/>
    </location>
</feature>
<evidence type="ECO:0000313" key="3">
    <source>
        <dbReference type="Proteomes" id="UP000019365"/>
    </source>
</evidence>
<comment type="caution">
    <text evidence="2">The sequence shown here is derived from an EMBL/GenBank/DDBJ whole genome shotgun (WGS) entry which is preliminary data.</text>
</comment>
<evidence type="ECO:0008006" key="4">
    <source>
        <dbReference type="Google" id="ProtNLM"/>
    </source>
</evidence>
<dbReference type="Proteomes" id="UP000019365">
    <property type="component" value="Unassembled WGS sequence"/>
</dbReference>
<feature type="transmembrane region" description="Helical" evidence="1">
    <location>
        <begin position="208"/>
        <end position="226"/>
    </location>
</feature>
<feature type="transmembrane region" description="Helical" evidence="1">
    <location>
        <begin position="238"/>
        <end position="258"/>
    </location>
</feature>
<protein>
    <recommendedName>
        <fullName evidence="4">Glycosyltransferase RgtA/B/C/D-like domain-containing protein</fullName>
    </recommendedName>
</protein>
<dbReference type="OrthoDB" id="1815350at2"/>
<feature type="transmembrane region" description="Helical" evidence="1">
    <location>
        <begin position="278"/>
        <end position="295"/>
    </location>
</feature>
<organism evidence="2 3">
    <name type="scientific">Ruminococcus flavefaciens 007c</name>
    <dbReference type="NCBI Taxonomy" id="1341157"/>
    <lineage>
        <taxon>Bacteria</taxon>
        <taxon>Bacillati</taxon>
        <taxon>Bacillota</taxon>
        <taxon>Clostridia</taxon>
        <taxon>Eubacteriales</taxon>
        <taxon>Oscillospiraceae</taxon>
        <taxon>Ruminococcus</taxon>
    </lineage>
</organism>
<dbReference type="RefSeq" id="WP_037297656.1">
    <property type="nucleotide sequence ID" value="NZ_ATAX01000016.1"/>
</dbReference>
<evidence type="ECO:0000313" key="2">
    <source>
        <dbReference type="EMBL" id="EWM54274.1"/>
    </source>
</evidence>
<sequence length="547" mass="61560">MSNKKTSEKKNEFVFGLAVTVILTLTAIIGAVFHEPWYEEAQPYLVGRDASWHDVVFLIPHYEGHPPLWHMLIKFASVFGAPYELTIKAVQFIFFEAMIIMLELKSPFSRITKALLPLSFFIVYHYCVLSRPYAMLMFACLLCAAAYNKRKEKPLPYILALIFLCLCHSYGIAFAGGIAAADIIGGIAARKNIKKGISDIFANRKLSAGYIVLLAAAAVILADIAPKHDTMAMHLEKTYSYPVVLLLCIFFIPSEVFVTSFSSDATSIQNELNSVVELIGAGAVSLIIWSVIFIVCRKRKMLAEMIIPYLCVSVVMSIYAYPHHYGMFLMYVIFVMWTATEKSPVKAEEFISVIKKAGISDKLAKLCVYGPVGICVLMNVYWDVYSYASDIMKPYDNAPAAAAWLGEHNAENMKVMIVWASDDTNIYPDVPVTLNAYFGSNIYYNMEGNVAYVTHILADDEEMEKDIEYFRSFGPPDLFVCTAPVQTAVLREKLGFEGSYIAEAFSGTAYRPFKDKLDEKNLYIMCTREKYKELFGKEYEVSSYKEG</sequence>
<dbReference type="PATRIC" id="fig|1341157.4.peg.937"/>
<feature type="transmembrane region" description="Helical" evidence="1">
    <location>
        <begin position="12"/>
        <end position="33"/>
    </location>
</feature>
<keyword evidence="1" id="KW-1133">Transmembrane helix</keyword>
<accession>W7USB0</accession>
<dbReference type="EMBL" id="ATAX01000016">
    <property type="protein sequence ID" value="EWM54274.1"/>
    <property type="molecule type" value="Genomic_DNA"/>
</dbReference>
<gene>
    <name evidence="2" type="ORF">RF007C_11735</name>
</gene>
<keyword evidence="1" id="KW-0812">Transmembrane</keyword>
<name>W7USB0_RUMFL</name>
<feature type="transmembrane region" description="Helical" evidence="1">
    <location>
        <begin position="302"/>
        <end position="321"/>
    </location>
</feature>
<reference evidence="2 3" key="1">
    <citation type="journal article" date="2014" name="PLoS ONE">
        <title>Rumen cellulosomics: divergent fiber-degrading strategies revealed by comparative genome-wide analysis of six ruminococcal strains.</title>
        <authorList>
            <person name="Dassa B."/>
            <person name="Borovok I."/>
            <person name="Ruimy-Israeli V."/>
            <person name="Lamed R."/>
            <person name="Flint H.J."/>
            <person name="Duncan S.H."/>
            <person name="Henrissat B."/>
            <person name="Coutinho P."/>
            <person name="Morrison M."/>
            <person name="Mosoni P."/>
            <person name="Yeoman C.J."/>
            <person name="White B.A."/>
            <person name="Bayer E.A."/>
        </authorList>
    </citation>
    <scope>NUCLEOTIDE SEQUENCE [LARGE SCALE GENOMIC DNA]</scope>
    <source>
        <strain evidence="2 3">007c</strain>
    </source>
</reference>
<keyword evidence="1" id="KW-0472">Membrane</keyword>
<evidence type="ECO:0000256" key="1">
    <source>
        <dbReference type="SAM" id="Phobius"/>
    </source>
</evidence>
<keyword evidence="3" id="KW-1185">Reference proteome</keyword>
<proteinExistence type="predicted"/>
<dbReference type="AlphaFoldDB" id="W7USB0"/>
<feature type="transmembrane region" description="Helical" evidence="1">
    <location>
        <begin position="155"/>
        <end position="188"/>
    </location>
</feature>